<sequence>MDDLARHLGLSRATVSFALNGRTDVRISEATRARVVAAARELGYRPHAGAQSLAAQRTDLIGFVTDIPASPFGGGIIHGAQAAAWRRHKLLLIVSSEGDPEIEATGVEMLLDRRVEGLVYATQMHRVATLPAAVEAVPTVLVHCTSDRPGAVSVLPDEVEGGYAATRRLLAAGHRRIGLVNLAAGLPASTGRRSGYERALTEAGLELEPALVRQGDATATTGYDLAARLLDLADPPTGLFCATDRMAMGAYDAAKERGLRIPEDVAVVGFDNQEIVAAYLRPALTTVALPFAEMGVAAVEMLAATAAGERVLDRTLTGRLVERASV</sequence>
<dbReference type="SUPFAM" id="SSF53822">
    <property type="entry name" value="Periplasmic binding protein-like I"/>
    <property type="match status" value="1"/>
</dbReference>
<evidence type="ECO:0000313" key="6">
    <source>
        <dbReference type="EMBL" id="RYU13134.1"/>
    </source>
</evidence>
<keyword evidence="4" id="KW-0804">Transcription</keyword>
<dbReference type="Pfam" id="PF13377">
    <property type="entry name" value="Peripla_BP_3"/>
    <property type="match status" value="1"/>
</dbReference>
<feature type="domain" description="HTH lacI-type" evidence="5">
    <location>
        <begin position="1"/>
        <end position="55"/>
    </location>
</feature>
<dbReference type="PANTHER" id="PTHR30146">
    <property type="entry name" value="LACI-RELATED TRANSCRIPTIONAL REPRESSOR"/>
    <property type="match status" value="1"/>
</dbReference>
<accession>A0A4Q5J3N6</accession>
<dbReference type="GO" id="GO:0000976">
    <property type="term" value="F:transcription cis-regulatory region binding"/>
    <property type="evidence" value="ECO:0007669"/>
    <property type="project" value="TreeGrafter"/>
</dbReference>
<evidence type="ECO:0000256" key="4">
    <source>
        <dbReference type="ARBA" id="ARBA00023163"/>
    </source>
</evidence>
<evidence type="ECO:0000259" key="5">
    <source>
        <dbReference type="PROSITE" id="PS50932"/>
    </source>
</evidence>
<dbReference type="InterPro" id="IPR046335">
    <property type="entry name" value="LacI/GalR-like_sensor"/>
</dbReference>
<proteinExistence type="predicted"/>
<dbReference type="OrthoDB" id="9798934at2"/>
<dbReference type="PANTHER" id="PTHR30146:SF148">
    <property type="entry name" value="HTH-TYPE TRANSCRIPTIONAL REPRESSOR PURR-RELATED"/>
    <property type="match status" value="1"/>
</dbReference>
<dbReference type="CDD" id="cd06288">
    <property type="entry name" value="PBP1_sucrose_transcription_regulator"/>
    <property type="match status" value="1"/>
</dbReference>
<dbReference type="Gene3D" id="1.10.260.40">
    <property type="entry name" value="lambda repressor-like DNA-binding domains"/>
    <property type="match status" value="1"/>
</dbReference>
<protein>
    <submittedName>
        <fullName evidence="6">LacI family DNA-binding transcriptional regulator</fullName>
    </submittedName>
</protein>
<keyword evidence="7" id="KW-1185">Reference proteome</keyword>
<comment type="caution">
    <text evidence="6">The sequence shown here is derived from an EMBL/GenBank/DDBJ whole genome shotgun (WGS) entry which is preliminary data.</text>
</comment>
<dbReference type="AlphaFoldDB" id="A0A4Q5J3N6"/>
<keyword evidence="1" id="KW-0678">Repressor</keyword>
<dbReference type="InterPro" id="IPR000843">
    <property type="entry name" value="HTH_LacI"/>
</dbReference>
<dbReference type="SUPFAM" id="SSF47413">
    <property type="entry name" value="lambda repressor-like DNA-binding domains"/>
    <property type="match status" value="1"/>
</dbReference>
<evidence type="ECO:0000256" key="3">
    <source>
        <dbReference type="ARBA" id="ARBA00023125"/>
    </source>
</evidence>
<evidence type="ECO:0000256" key="2">
    <source>
        <dbReference type="ARBA" id="ARBA00023015"/>
    </source>
</evidence>
<dbReference type="Proteomes" id="UP000291189">
    <property type="component" value="Unassembled WGS sequence"/>
</dbReference>
<organism evidence="6 7">
    <name type="scientific">Nocardioides iriomotensis</name>
    <dbReference type="NCBI Taxonomy" id="715784"/>
    <lineage>
        <taxon>Bacteria</taxon>
        <taxon>Bacillati</taxon>
        <taxon>Actinomycetota</taxon>
        <taxon>Actinomycetes</taxon>
        <taxon>Propionibacteriales</taxon>
        <taxon>Nocardioidaceae</taxon>
        <taxon>Nocardioides</taxon>
    </lineage>
</organism>
<reference evidence="6 7" key="1">
    <citation type="submission" date="2019-01" db="EMBL/GenBank/DDBJ databases">
        <title>Nocardioides guangzhouensis sp. nov., an actinobacterium isolated from soil.</title>
        <authorList>
            <person name="Fu Y."/>
            <person name="Cai Y."/>
            <person name="Lin Z."/>
            <person name="Chen P."/>
        </authorList>
    </citation>
    <scope>NUCLEOTIDE SEQUENCE [LARGE SCALE GENOMIC DNA]</scope>
    <source>
        <strain evidence="6 7">NBRC 105384</strain>
    </source>
</reference>
<dbReference type="Gene3D" id="3.40.50.2300">
    <property type="match status" value="2"/>
</dbReference>
<dbReference type="EMBL" id="SDPU01000020">
    <property type="protein sequence ID" value="RYU13134.1"/>
    <property type="molecule type" value="Genomic_DNA"/>
</dbReference>
<keyword evidence="3 6" id="KW-0238">DNA-binding</keyword>
<evidence type="ECO:0000313" key="7">
    <source>
        <dbReference type="Proteomes" id="UP000291189"/>
    </source>
</evidence>
<dbReference type="GO" id="GO:0003700">
    <property type="term" value="F:DNA-binding transcription factor activity"/>
    <property type="evidence" value="ECO:0007669"/>
    <property type="project" value="TreeGrafter"/>
</dbReference>
<dbReference type="SMART" id="SM00354">
    <property type="entry name" value="HTH_LACI"/>
    <property type="match status" value="1"/>
</dbReference>
<keyword evidence="2" id="KW-0805">Transcription regulation</keyword>
<evidence type="ECO:0000256" key="1">
    <source>
        <dbReference type="ARBA" id="ARBA00022491"/>
    </source>
</evidence>
<name>A0A4Q5J3N6_9ACTN</name>
<gene>
    <name evidence="6" type="ORF">ETU37_07910</name>
</gene>
<dbReference type="InterPro" id="IPR028082">
    <property type="entry name" value="Peripla_BP_I"/>
</dbReference>
<dbReference type="CDD" id="cd01392">
    <property type="entry name" value="HTH_LacI"/>
    <property type="match status" value="1"/>
</dbReference>
<dbReference type="Pfam" id="PF00356">
    <property type="entry name" value="LacI"/>
    <property type="match status" value="1"/>
</dbReference>
<dbReference type="InterPro" id="IPR010982">
    <property type="entry name" value="Lambda_DNA-bd_dom_sf"/>
</dbReference>
<dbReference type="PROSITE" id="PS50932">
    <property type="entry name" value="HTH_LACI_2"/>
    <property type="match status" value="1"/>
</dbReference>